<comment type="similarity">
    <text evidence="2">Belongs to the EamA transporter family.</text>
</comment>
<keyword evidence="8" id="KW-1185">Reference proteome</keyword>
<dbReference type="EMBL" id="FCNV02000001">
    <property type="protein sequence ID" value="SAL17340.1"/>
    <property type="molecule type" value="Genomic_DNA"/>
</dbReference>
<dbReference type="InterPro" id="IPR037185">
    <property type="entry name" value="EmrE-like"/>
</dbReference>
<gene>
    <name evidence="7" type="ORF">AWB72_01068</name>
</gene>
<dbReference type="InterPro" id="IPR000620">
    <property type="entry name" value="EamA_dom"/>
</dbReference>
<keyword evidence="5" id="KW-0472">Membrane</keyword>
<dbReference type="PANTHER" id="PTHR32322">
    <property type="entry name" value="INNER MEMBRANE TRANSPORTER"/>
    <property type="match status" value="1"/>
</dbReference>
<reference evidence="7 8" key="1">
    <citation type="submission" date="2016-01" db="EMBL/GenBank/DDBJ databases">
        <authorList>
            <person name="Peeters C."/>
        </authorList>
    </citation>
    <scope>NUCLEOTIDE SEQUENCE [LARGE SCALE GENOMIC DNA]</scope>
    <source>
        <strain evidence="7">LMG 29315</strain>
    </source>
</reference>
<dbReference type="Pfam" id="PF00892">
    <property type="entry name" value="EamA"/>
    <property type="match status" value="2"/>
</dbReference>
<dbReference type="PANTHER" id="PTHR32322:SF2">
    <property type="entry name" value="EAMA DOMAIN-CONTAINING PROTEIN"/>
    <property type="match status" value="1"/>
</dbReference>
<dbReference type="AlphaFoldDB" id="A0A658QSU0"/>
<dbReference type="SUPFAM" id="SSF103481">
    <property type="entry name" value="Multidrug resistance efflux transporter EmrE"/>
    <property type="match status" value="2"/>
</dbReference>
<sequence length="340" mass="35653">MKTRETEGMLLGLIGVVIFSLTLPMTRIVVQEVHPLLNGLGRALVAAIPAALLLAWRREKLPTWPQVKSLAVVALGVIIAFPVFSAWAMKTVPASHGAVVNGLQPLCVAIYAAWLSHERPSKAFWASAVAGSAIVVAFALQSGGGGLQAGDLLMLVAVGIGALGYAEGARLARQMGGWQVICWALVLSAPFLLLPVGWLAWAHHAAHPEPLALRTWLAFGYVTLFSQFIGFFAWYAGLAMGGIARVGQVQLLQIFFTMALSALFFGEHVSTSTWLYAAAVIVTVVLGRKAAVRAAPAVVSTPAPAPQARRTSAGGSSDAARVAAGAVDNAPIALRTGRPK</sequence>
<proteinExistence type="inferred from homology"/>
<evidence type="ECO:0000256" key="2">
    <source>
        <dbReference type="ARBA" id="ARBA00007362"/>
    </source>
</evidence>
<comment type="caution">
    <text evidence="7">The sequence shown here is derived from an EMBL/GenBank/DDBJ whole genome shotgun (WGS) entry which is preliminary data.</text>
</comment>
<evidence type="ECO:0000313" key="8">
    <source>
        <dbReference type="Proteomes" id="UP000198263"/>
    </source>
</evidence>
<organism evidence="7 8">
    <name type="scientific">Caballeronia concitans</name>
    <dbReference type="NCBI Taxonomy" id="1777133"/>
    <lineage>
        <taxon>Bacteria</taxon>
        <taxon>Pseudomonadati</taxon>
        <taxon>Pseudomonadota</taxon>
        <taxon>Betaproteobacteria</taxon>
        <taxon>Burkholderiales</taxon>
        <taxon>Burkholderiaceae</taxon>
        <taxon>Caballeronia</taxon>
    </lineage>
</organism>
<evidence type="ECO:0000256" key="5">
    <source>
        <dbReference type="ARBA" id="ARBA00023136"/>
    </source>
</evidence>
<evidence type="ECO:0000313" key="7">
    <source>
        <dbReference type="EMBL" id="SAL17340.1"/>
    </source>
</evidence>
<dbReference type="InterPro" id="IPR050638">
    <property type="entry name" value="AA-Vitamin_Transporters"/>
</dbReference>
<comment type="subcellular location">
    <subcellularLocation>
        <location evidence="1">Membrane</location>
        <topology evidence="1">Multi-pass membrane protein</topology>
    </subcellularLocation>
</comment>
<feature type="domain" description="EamA" evidence="6">
    <location>
        <begin position="149"/>
        <end position="286"/>
    </location>
</feature>
<protein>
    <submittedName>
        <fullName evidence="7">Multidrug DMT transporter permease</fullName>
    </submittedName>
</protein>
<evidence type="ECO:0000256" key="3">
    <source>
        <dbReference type="ARBA" id="ARBA00022692"/>
    </source>
</evidence>
<name>A0A658QSU0_9BURK</name>
<evidence type="ECO:0000256" key="1">
    <source>
        <dbReference type="ARBA" id="ARBA00004141"/>
    </source>
</evidence>
<dbReference type="Proteomes" id="UP000198263">
    <property type="component" value="Unassembled WGS sequence"/>
</dbReference>
<keyword evidence="4" id="KW-1133">Transmembrane helix</keyword>
<accession>A0A658QSU0</accession>
<keyword evidence="3" id="KW-0812">Transmembrane</keyword>
<dbReference type="GO" id="GO:0016020">
    <property type="term" value="C:membrane"/>
    <property type="evidence" value="ECO:0007669"/>
    <property type="project" value="UniProtKB-SubCell"/>
</dbReference>
<evidence type="ECO:0000259" key="6">
    <source>
        <dbReference type="Pfam" id="PF00892"/>
    </source>
</evidence>
<evidence type="ECO:0000256" key="4">
    <source>
        <dbReference type="ARBA" id="ARBA00022989"/>
    </source>
</evidence>
<feature type="domain" description="EamA" evidence="6">
    <location>
        <begin position="8"/>
        <end position="132"/>
    </location>
</feature>